<comment type="subcellular location">
    <subcellularLocation>
        <location evidence="1">Cell membrane</location>
        <topology evidence="1">Multi-pass membrane protein</topology>
    </subcellularLocation>
</comment>
<feature type="domain" description="ABC3 transporter permease C-terminal" evidence="10">
    <location>
        <begin position="1044"/>
        <end position="1161"/>
    </location>
</feature>
<dbReference type="SUPFAM" id="SSF57997">
    <property type="entry name" value="Tropomyosin"/>
    <property type="match status" value="1"/>
</dbReference>
<keyword evidence="2" id="KW-1003">Cell membrane</keyword>
<evidence type="ECO:0000256" key="9">
    <source>
        <dbReference type="SAM" id="Phobius"/>
    </source>
</evidence>
<proteinExistence type="inferred from homology"/>
<accession>A0A7X9UCL5</accession>
<evidence type="ECO:0000256" key="7">
    <source>
        <dbReference type="SAM" id="Coils"/>
    </source>
</evidence>
<dbReference type="InterPro" id="IPR038766">
    <property type="entry name" value="Membrane_comp_ABC_pdt"/>
</dbReference>
<evidence type="ECO:0000256" key="6">
    <source>
        <dbReference type="ARBA" id="ARBA00038076"/>
    </source>
</evidence>
<evidence type="ECO:0000259" key="11">
    <source>
        <dbReference type="Pfam" id="PF12704"/>
    </source>
</evidence>
<dbReference type="Pfam" id="PF02687">
    <property type="entry name" value="FtsX"/>
    <property type="match status" value="2"/>
</dbReference>
<feature type="domain" description="ABC3 transporter permease C-terminal" evidence="10">
    <location>
        <begin position="633"/>
        <end position="752"/>
    </location>
</feature>
<name>A0A7X9UCL5_9ACTN</name>
<evidence type="ECO:0000256" key="4">
    <source>
        <dbReference type="ARBA" id="ARBA00022989"/>
    </source>
</evidence>
<keyword evidence="4 9" id="KW-1133">Transmembrane helix</keyword>
<keyword evidence="3 9" id="KW-0812">Transmembrane</keyword>
<protein>
    <submittedName>
        <fullName evidence="12">FtsX-like permease family protein</fullName>
    </submittedName>
</protein>
<evidence type="ECO:0000313" key="13">
    <source>
        <dbReference type="Proteomes" id="UP000546970"/>
    </source>
</evidence>
<dbReference type="AlphaFoldDB" id="A0A7X9UCL5"/>
<feature type="transmembrane region" description="Helical" evidence="9">
    <location>
        <begin position="20"/>
        <end position="37"/>
    </location>
</feature>
<dbReference type="Proteomes" id="UP000546970">
    <property type="component" value="Unassembled WGS sequence"/>
</dbReference>
<keyword evidence="7" id="KW-0175">Coiled coil</keyword>
<dbReference type="Gene3D" id="1.10.287.1490">
    <property type="match status" value="1"/>
</dbReference>
<feature type="transmembrane region" description="Helical" evidence="9">
    <location>
        <begin position="1094"/>
        <end position="1118"/>
    </location>
</feature>
<dbReference type="InterPro" id="IPR025857">
    <property type="entry name" value="MacB_PCD"/>
</dbReference>
<feature type="transmembrane region" description="Helical" evidence="9">
    <location>
        <begin position="1041"/>
        <end position="1060"/>
    </location>
</feature>
<evidence type="ECO:0000313" key="12">
    <source>
        <dbReference type="EMBL" id="NMF55918.1"/>
    </source>
</evidence>
<sequence>MASAFTKDVIRSVTHSWGRFIAIAIIAALGTGFFAGLRMTGPDMRLAGDEYYDGTYLSDARVVSTVGLDDNQIDQIRAVKGVAAVMPAYEADAISDVDGIQCTLRYHSLDVDAARACEYDGVNTTSKDDDYLNRPILTSGTWPKAADECLLSADTVWQSDVKIGDKVRLIEGTQDLDDTFAVREFTIVGFCESGYYTCSTSMGSTSLGSGKLTSFAYVPDGAFADDYPYTEAFISVEGARDERWSSDAYQQKVDAVTARIDAISNDIKTSRLDDLRAEAQAELDEKRAEYERKKADAEAQLASGQSELDSAKAQLDSAAADLESARARIAQSEAQLRDGRAQYEAGTAELEAQKRQAYAALAQAQAQIDNAQAQYDAAMASRAQLAEQLDTAQTSLDQVQDGLAQVDAGITQATAGIDTLTATIDQLQQQIDALPADDPARATLEQQKASCEQQLAQAQEELAGLQQQKQTLEGQKTQLEGAISQLKGGIAQIDSQTAGVAESLSAARSELAAQKAAAENGFATAQQSLDAALSQLQSGAGQLESGKAQLAEGQAQYDEGFAQWQAGSSELAQKRADAQSQFADAEAQLEEAQAKVDDIATMDADVYTLDLKKNMGVESYRSDAGRIDQIAQVFPLLFFLVAALVSLTTMTRMVDEDRMLIGTYKALGYSNARITGKYLGYAAIASGVGSIVGILALSTFLPWFIMGAYAIIYAVPCRPVPIDAPIALSSAGLGIGITVLATWFAVAATLREKPSTLMLPRAPKAGKRILLERIRPVWSRLTFSWKVTARNLFRYKRRFCMAIIGIAGCTALLLTGLGLENSINDIIDKQFGELYHYNTIVRMDEDVTVAQKKTATERIDEDSTGSSTWLATENMVVRQAGARDNDSDQMVELDVPQKVKSYSEFHTLRDRVSGKTMTLDNTGALISEKLATELGVRAGDSVDIYVQDAIGNPTGKAYRVRVAGVVENYVAHYVIMTPALFEKTFGEKASFTTLYASVKEDEATRDKVSDDLLACDGVKTVSYNDETISSYRSMLKSVDSVVVVLVVAAATLAFVVLYNLTNINIAERVREIATLKVLGFTQHEVNAYIYRETLLLALIGSLVGLVLGIFMEGYVIVTAEVDQVMFGRDIHLPSFIVAFALTMVFSVIVTLFMRSKLRRIDMVESLKSVE</sequence>
<keyword evidence="5 9" id="KW-0472">Membrane</keyword>
<evidence type="ECO:0000256" key="8">
    <source>
        <dbReference type="SAM" id="MobiDB-lite"/>
    </source>
</evidence>
<organism evidence="12 13">
    <name type="scientific">Collinsella acetigenes</name>
    <dbReference type="NCBI Taxonomy" id="2713419"/>
    <lineage>
        <taxon>Bacteria</taxon>
        <taxon>Bacillati</taxon>
        <taxon>Actinomycetota</taxon>
        <taxon>Coriobacteriia</taxon>
        <taxon>Coriobacteriales</taxon>
        <taxon>Coriobacteriaceae</taxon>
        <taxon>Collinsella</taxon>
    </lineage>
</organism>
<dbReference type="Pfam" id="PF12704">
    <property type="entry name" value="MacB_PCD"/>
    <property type="match status" value="1"/>
</dbReference>
<dbReference type="InterPro" id="IPR003838">
    <property type="entry name" value="ABC3_permease_C"/>
</dbReference>
<feature type="coiled-coil region" evidence="7">
    <location>
        <begin position="568"/>
        <end position="602"/>
    </location>
</feature>
<dbReference type="RefSeq" id="WP_169277555.1">
    <property type="nucleotide sequence ID" value="NZ_JABBCP010000004.1"/>
</dbReference>
<feature type="transmembrane region" description="Helical" evidence="9">
    <location>
        <begin position="1130"/>
        <end position="1152"/>
    </location>
</feature>
<evidence type="ECO:0000256" key="5">
    <source>
        <dbReference type="ARBA" id="ARBA00023136"/>
    </source>
</evidence>
<keyword evidence="13" id="KW-1185">Reference proteome</keyword>
<dbReference type="GO" id="GO:0005886">
    <property type="term" value="C:plasma membrane"/>
    <property type="evidence" value="ECO:0007669"/>
    <property type="project" value="UniProtKB-SubCell"/>
</dbReference>
<comment type="similarity">
    <text evidence="6">Belongs to the ABC-4 integral membrane protein family.</text>
</comment>
<dbReference type="EMBL" id="JABBCP010000004">
    <property type="protein sequence ID" value="NMF55918.1"/>
    <property type="molecule type" value="Genomic_DNA"/>
</dbReference>
<feature type="transmembrane region" description="Helical" evidence="9">
    <location>
        <begin position="630"/>
        <end position="650"/>
    </location>
</feature>
<dbReference type="PANTHER" id="PTHR30287">
    <property type="entry name" value="MEMBRANE COMPONENT OF PREDICTED ABC SUPERFAMILY METABOLITE UPTAKE TRANSPORTER"/>
    <property type="match status" value="1"/>
</dbReference>
<feature type="domain" description="MacB-like periplasmic core" evidence="11">
    <location>
        <begin position="803"/>
        <end position="1009"/>
    </location>
</feature>
<dbReference type="PANTHER" id="PTHR30287:SF1">
    <property type="entry name" value="INNER MEMBRANE PROTEIN"/>
    <property type="match status" value="1"/>
</dbReference>
<evidence type="ECO:0000259" key="10">
    <source>
        <dbReference type="Pfam" id="PF02687"/>
    </source>
</evidence>
<feature type="transmembrane region" description="Helical" evidence="9">
    <location>
        <begin position="799"/>
        <end position="819"/>
    </location>
</feature>
<evidence type="ECO:0000256" key="2">
    <source>
        <dbReference type="ARBA" id="ARBA00022475"/>
    </source>
</evidence>
<evidence type="ECO:0000256" key="3">
    <source>
        <dbReference type="ARBA" id="ARBA00022692"/>
    </source>
</evidence>
<gene>
    <name evidence="12" type="ORF">HF320_06210</name>
</gene>
<feature type="region of interest" description="Disordered" evidence="8">
    <location>
        <begin position="294"/>
        <end position="315"/>
    </location>
</feature>
<comment type="caution">
    <text evidence="12">The sequence shown here is derived from an EMBL/GenBank/DDBJ whole genome shotgun (WGS) entry which is preliminary data.</text>
</comment>
<feature type="transmembrane region" description="Helical" evidence="9">
    <location>
        <begin position="678"/>
        <end position="706"/>
    </location>
</feature>
<evidence type="ECO:0000256" key="1">
    <source>
        <dbReference type="ARBA" id="ARBA00004651"/>
    </source>
</evidence>
<feature type="transmembrane region" description="Helical" evidence="9">
    <location>
        <begin position="726"/>
        <end position="750"/>
    </location>
</feature>
<reference evidence="12 13" key="1">
    <citation type="submission" date="2020-04" db="EMBL/GenBank/DDBJ databases">
        <title>Collinsella sp. KGMB02528 nov., an anaerobic actinobacterium isolated from human feces.</title>
        <authorList>
            <person name="Han K.-I."/>
            <person name="Eom M.K."/>
            <person name="Kim J.-S."/>
            <person name="Lee K.C."/>
            <person name="Suh M.K."/>
            <person name="Park S.-H."/>
            <person name="Lee J.H."/>
            <person name="Kang S.W."/>
            <person name="Park J.-E."/>
            <person name="Oh B.S."/>
            <person name="Yu S.Y."/>
            <person name="Choi S.-H."/>
            <person name="Lee D.H."/>
            <person name="Yoon H."/>
            <person name="Kim B.-Y."/>
            <person name="Lee J.H."/>
            <person name="Lee J.-S."/>
        </authorList>
    </citation>
    <scope>NUCLEOTIDE SEQUENCE [LARGE SCALE GENOMIC DNA]</scope>
    <source>
        <strain evidence="12 13">KGMB02528</strain>
    </source>
</reference>